<dbReference type="EMBL" id="PNHE01000040">
    <property type="protein sequence ID" value="PMC57847.1"/>
    <property type="molecule type" value="Genomic_DNA"/>
</dbReference>
<evidence type="ECO:0000256" key="6">
    <source>
        <dbReference type="ARBA" id="ARBA00022679"/>
    </source>
</evidence>
<keyword evidence="10" id="KW-0067">ATP-binding</keyword>
<dbReference type="Gene3D" id="1.10.287.130">
    <property type="match status" value="1"/>
</dbReference>
<dbReference type="SMART" id="SM00387">
    <property type="entry name" value="HATPase_c"/>
    <property type="match status" value="1"/>
</dbReference>
<evidence type="ECO:0000256" key="1">
    <source>
        <dbReference type="ARBA" id="ARBA00000085"/>
    </source>
</evidence>
<keyword evidence="6" id="KW-0808">Transferase</keyword>
<dbReference type="InterPro" id="IPR036097">
    <property type="entry name" value="HisK_dim/P_sf"/>
</dbReference>
<dbReference type="Gene3D" id="3.30.565.10">
    <property type="entry name" value="Histidine kinase-like ATPase, C-terminal domain"/>
    <property type="match status" value="1"/>
</dbReference>
<comment type="catalytic activity">
    <reaction evidence="1">
        <text>ATP + protein L-histidine = ADP + protein N-phospho-L-histidine.</text>
        <dbReference type="EC" id="2.7.13.3"/>
    </reaction>
</comment>
<evidence type="ECO:0000259" key="16">
    <source>
        <dbReference type="PROSITE" id="PS50885"/>
    </source>
</evidence>
<feature type="transmembrane region" description="Helical" evidence="14">
    <location>
        <begin position="12"/>
        <end position="33"/>
    </location>
</feature>
<evidence type="ECO:0000256" key="3">
    <source>
        <dbReference type="ARBA" id="ARBA00012438"/>
    </source>
</evidence>
<keyword evidence="12" id="KW-0902">Two-component regulatory system</keyword>
<organism evidence="17 18">
    <name type="scientific">Dolosicoccus paucivorans</name>
    <dbReference type="NCBI Taxonomy" id="84521"/>
    <lineage>
        <taxon>Bacteria</taxon>
        <taxon>Bacillati</taxon>
        <taxon>Bacillota</taxon>
        <taxon>Bacilli</taxon>
        <taxon>Lactobacillales</taxon>
        <taxon>Aerococcaceae</taxon>
        <taxon>Dolosicoccus</taxon>
    </lineage>
</organism>
<evidence type="ECO:0000256" key="4">
    <source>
        <dbReference type="ARBA" id="ARBA00022475"/>
    </source>
</evidence>
<dbReference type="OrthoDB" id="9762826at2"/>
<keyword evidence="8" id="KW-0547">Nucleotide-binding</keyword>
<evidence type="ECO:0000256" key="14">
    <source>
        <dbReference type="SAM" id="Phobius"/>
    </source>
</evidence>
<keyword evidence="5" id="KW-0597">Phosphoprotein</keyword>
<gene>
    <name evidence="17" type="ORF">CJ205_07465</name>
</gene>
<keyword evidence="11 14" id="KW-1133">Transmembrane helix</keyword>
<dbReference type="SUPFAM" id="SSF55874">
    <property type="entry name" value="ATPase domain of HSP90 chaperone/DNA topoisomerase II/histidine kinase"/>
    <property type="match status" value="1"/>
</dbReference>
<evidence type="ECO:0000256" key="10">
    <source>
        <dbReference type="ARBA" id="ARBA00022840"/>
    </source>
</evidence>
<dbReference type="InterPro" id="IPR003661">
    <property type="entry name" value="HisK_dim/P_dom"/>
</dbReference>
<evidence type="ECO:0000259" key="15">
    <source>
        <dbReference type="PROSITE" id="PS50109"/>
    </source>
</evidence>
<proteinExistence type="predicted"/>
<dbReference type="AlphaFoldDB" id="A0A2N6SL86"/>
<comment type="caution">
    <text evidence="17">The sequence shown here is derived from an EMBL/GenBank/DDBJ whole genome shotgun (WGS) entry which is preliminary data.</text>
</comment>
<dbReference type="PROSITE" id="PS50885">
    <property type="entry name" value="HAMP"/>
    <property type="match status" value="1"/>
</dbReference>
<protein>
    <recommendedName>
        <fullName evidence="3">histidine kinase</fullName>
        <ecNumber evidence="3">2.7.13.3</ecNumber>
    </recommendedName>
</protein>
<dbReference type="Pfam" id="PF02518">
    <property type="entry name" value="HATPase_c"/>
    <property type="match status" value="1"/>
</dbReference>
<evidence type="ECO:0000313" key="17">
    <source>
        <dbReference type="EMBL" id="PMC57847.1"/>
    </source>
</evidence>
<dbReference type="InterPro" id="IPR005467">
    <property type="entry name" value="His_kinase_dom"/>
</dbReference>
<dbReference type="Gene3D" id="6.10.340.10">
    <property type="match status" value="1"/>
</dbReference>
<reference evidence="17 18" key="1">
    <citation type="submission" date="2017-09" db="EMBL/GenBank/DDBJ databases">
        <title>Bacterial strain isolated from the female urinary microbiota.</title>
        <authorList>
            <person name="Thomas-White K."/>
            <person name="Kumar N."/>
            <person name="Forster S."/>
            <person name="Putonti C."/>
            <person name="Lawley T."/>
            <person name="Wolfe A.J."/>
        </authorList>
    </citation>
    <scope>NUCLEOTIDE SEQUENCE [LARGE SCALE GENOMIC DNA]</scope>
    <source>
        <strain evidence="17 18">UMB0852</strain>
    </source>
</reference>
<sequence>MKKLKIFPKMFIQIFSVLVLFIMIIHLLVFFMFPKSYLETRKHELTVKANEIAEYLDGKDLNYITQSLEFFSSSNDIKAFIKKGVNANELAIDEGIDVNLNSNTNSLIVEDRAIHSSSGVELMINFVSTADMLKEAKSISFKFLPLSVIFSIAVSIIIAFIYAKMIKHNIGEIKDVTDQMMQLDRQAYLKVNSADEIAELKLQINELYRSLLSSIDDIEVKNKEIIKLEQMKYDFLRGSSHELKTPLSRMKIILENMKYNIGKYKDRDLYIDKCLDITNELTYNISQILTFSSLEYLKDDEEWVTIKSVLDAVLVKYDELAMRNHLTFNSTIQSEQLLIGKKALNLVLSNLISNAVKYSEPNSVITIDIKNDWLCVTNMTHSEVNLKPLMDIKFDLNKEGSHGLGLYIIKTLLKNYGIEYAVENTDRTFTFKIKLNE</sequence>
<dbReference type="GO" id="GO:0005886">
    <property type="term" value="C:plasma membrane"/>
    <property type="evidence" value="ECO:0007669"/>
    <property type="project" value="UniProtKB-SubCell"/>
</dbReference>
<evidence type="ECO:0000256" key="7">
    <source>
        <dbReference type="ARBA" id="ARBA00022692"/>
    </source>
</evidence>
<dbReference type="PANTHER" id="PTHR45528">
    <property type="entry name" value="SENSOR HISTIDINE KINASE CPXA"/>
    <property type="match status" value="1"/>
</dbReference>
<dbReference type="InterPro" id="IPR003594">
    <property type="entry name" value="HATPase_dom"/>
</dbReference>
<keyword evidence="18" id="KW-1185">Reference proteome</keyword>
<dbReference type="GO" id="GO:0005524">
    <property type="term" value="F:ATP binding"/>
    <property type="evidence" value="ECO:0007669"/>
    <property type="project" value="UniProtKB-KW"/>
</dbReference>
<feature type="domain" description="HAMP" evidence="16">
    <location>
        <begin position="164"/>
        <end position="216"/>
    </location>
</feature>
<evidence type="ECO:0000256" key="13">
    <source>
        <dbReference type="ARBA" id="ARBA00023136"/>
    </source>
</evidence>
<keyword evidence="13 14" id="KW-0472">Membrane</keyword>
<dbReference type="CDD" id="cd00082">
    <property type="entry name" value="HisKA"/>
    <property type="match status" value="1"/>
</dbReference>
<dbReference type="SUPFAM" id="SSF47384">
    <property type="entry name" value="Homodimeric domain of signal transducing histidine kinase"/>
    <property type="match status" value="1"/>
</dbReference>
<evidence type="ECO:0000256" key="11">
    <source>
        <dbReference type="ARBA" id="ARBA00022989"/>
    </source>
</evidence>
<dbReference type="GO" id="GO:0000155">
    <property type="term" value="F:phosphorelay sensor kinase activity"/>
    <property type="evidence" value="ECO:0007669"/>
    <property type="project" value="InterPro"/>
</dbReference>
<name>A0A2N6SL86_9LACT</name>
<evidence type="ECO:0000313" key="18">
    <source>
        <dbReference type="Proteomes" id="UP000235682"/>
    </source>
</evidence>
<dbReference type="InterPro" id="IPR003660">
    <property type="entry name" value="HAMP_dom"/>
</dbReference>
<comment type="subcellular location">
    <subcellularLocation>
        <location evidence="2">Cell membrane</location>
        <topology evidence="2">Multi-pass membrane protein</topology>
    </subcellularLocation>
</comment>
<dbReference type="InterPro" id="IPR036890">
    <property type="entry name" value="HATPase_C_sf"/>
</dbReference>
<dbReference type="STRING" id="84521.SAMN04487994_10519"/>
<keyword evidence="9 17" id="KW-0418">Kinase</keyword>
<keyword evidence="7 14" id="KW-0812">Transmembrane</keyword>
<evidence type="ECO:0000256" key="12">
    <source>
        <dbReference type="ARBA" id="ARBA00023012"/>
    </source>
</evidence>
<evidence type="ECO:0000256" key="8">
    <source>
        <dbReference type="ARBA" id="ARBA00022741"/>
    </source>
</evidence>
<dbReference type="SMART" id="SM00388">
    <property type="entry name" value="HisKA"/>
    <property type="match status" value="1"/>
</dbReference>
<dbReference type="PROSITE" id="PS50109">
    <property type="entry name" value="HIS_KIN"/>
    <property type="match status" value="1"/>
</dbReference>
<dbReference type="EC" id="2.7.13.3" evidence="3"/>
<dbReference type="PANTHER" id="PTHR45528:SF1">
    <property type="entry name" value="SENSOR HISTIDINE KINASE CPXA"/>
    <property type="match status" value="1"/>
</dbReference>
<feature type="transmembrane region" description="Helical" evidence="14">
    <location>
        <begin position="143"/>
        <end position="163"/>
    </location>
</feature>
<dbReference type="Proteomes" id="UP000235682">
    <property type="component" value="Unassembled WGS sequence"/>
</dbReference>
<keyword evidence="4" id="KW-1003">Cell membrane</keyword>
<evidence type="ECO:0000256" key="2">
    <source>
        <dbReference type="ARBA" id="ARBA00004651"/>
    </source>
</evidence>
<evidence type="ECO:0000256" key="9">
    <source>
        <dbReference type="ARBA" id="ARBA00022777"/>
    </source>
</evidence>
<accession>A0A2N6SL86</accession>
<evidence type="ECO:0000256" key="5">
    <source>
        <dbReference type="ARBA" id="ARBA00022553"/>
    </source>
</evidence>
<dbReference type="InterPro" id="IPR050398">
    <property type="entry name" value="HssS/ArlS-like"/>
</dbReference>
<feature type="domain" description="Histidine kinase" evidence="15">
    <location>
        <begin position="238"/>
        <end position="437"/>
    </location>
</feature>
<dbReference type="RefSeq" id="WP_102227321.1">
    <property type="nucleotide sequence ID" value="NZ_PNFY01000001.1"/>
</dbReference>